<keyword evidence="3" id="KW-1185">Reference proteome</keyword>
<accession>A0A3N0XWN7</accession>
<reference evidence="2 3" key="1">
    <citation type="submission" date="2018-10" db="EMBL/GenBank/DDBJ databases">
        <title>Genome assembly for a Yunnan-Guizhou Plateau 3E fish, Anabarilius grahami (Regan), and its evolutionary and genetic applications.</title>
        <authorList>
            <person name="Jiang W."/>
        </authorList>
    </citation>
    <scope>NUCLEOTIDE SEQUENCE [LARGE SCALE GENOMIC DNA]</scope>
    <source>
        <strain evidence="2">AG-KIZ</strain>
        <tissue evidence="2">Muscle</tissue>
    </source>
</reference>
<dbReference type="EMBL" id="RJVU01057857">
    <property type="protein sequence ID" value="ROK15714.1"/>
    <property type="molecule type" value="Genomic_DNA"/>
</dbReference>
<feature type="region of interest" description="Disordered" evidence="1">
    <location>
        <begin position="1"/>
        <end position="26"/>
    </location>
</feature>
<evidence type="ECO:0000256" key="1">
    <source>
        <dbReference type="SAM" id="MobiDB-lite"/>
    </source>
</evidence>
<comment type="caution">
    <text evidence="2">The sequence shown here is derived from an EMBL/GenBank/DDBJ whole genome shotgun (WGS) entry which is preliminary data.</text>
</comment>
<proteinExistence type="predicted"/>
<sequence>MTLNKYDKHTPTCPRGGPTGPNTPDEDWHQLVAMLGVQVSVLNDQLKVKVKILLDLSHNGKGQIKQGSTIRMTLRPTIETQSRQKRYLRSALGEWGPFIEKATHNQPNA</sequence>
<feature type="compositionally biased region" description="Low complexity" evidence="1">
    <location>
        <begin position="11"/>
        <end position="23"/>
    </location>
</feature>
<feature type="compositionally biased region" description="Basic and acidic residues" evidence="1">
    <location>
        <begin position="1"/>
        <end position="10"/>
    </location>
</feature>
<dbReference type="Proteomes" id="UP000281406">
    <property type="component" value="Unassembled WGS sequence"/>
</dbReference>
<dbReference type="AlphaFoldDB" id="A0A3N0XWN7"/>
<organism evidence="2 3">
    <name type="scientific">Anabarilius grahami</name>
    <name type="common">Kanglang fish</name>
    <name type="synonym">Barilius grahami</name>
    <dbReference type="NCBI Taxonomy" id="495550"/>
    <lineage>
        <taxon>Eukaryota</taxon>
        <taxon>Metazoa</taxon>
        <taxon>Chordata</taxon>
        <taxon>Craniata</taxon>
        <taxon>Vertebrata</taxon>
        <taxon>Euteleostomi</taxon>
        <taxon>Actinopterygii</taxon>
        <taxon>Neopterygii</taxon>
        <taxon>Teleostei</taxon>
        <taxon>Ostariophysi</taxon>
        <taxon>Cypriniformes</taxon>
        <taxon>Xenocyprididae</taxon>
        <taxon>Xenocypridinae</taxon>
        <taxon>Xenocypridinae incertae sedis</taxon>
        <taxon>Anabarilius</taxon>
    </lineage>
</organism>
<protein>
    <submittedName>
        <fullName evidence="2">Uncharacterized protein</fullName>
    </submittedName>
</protein>
<evidence type="ECO:0000313" key="2">
    <source>
        <dbReference type="EMBL" id="ROK15714.1"/>
    </source>
</evidence>
<name>A0A3N0XWN7_ANAGA</name>
<evidence type="ECO:0000313" key="3">
    <source>
        <dbReference type="Proteomes" id="UP000281406"/>
    </source>
</evidence>
<gene>
    <name evidence="2" type="ORF">DPX16_10018</name>
</gene>